<dbReference type="Gene3D" id="3.40.50.150">
    <property type="entry name" value="Vaccinia Virus protein VP39"/>
    <property type="match status" value="1"/>
</dbReference>
<evidence type="ECO:0000256" key="4">
    <source>
        <dbReference type="ARBA" id="ARBA00022842"/>
    </source>
</evidence>
<reference evidence="5" key="1">
    <citation type="journal article" date="2015" name="BMC Genomics">
        <title>De novo transcriptome sequencing in Bixa orellana to identify genes involved in methylerythritol phosphate, carotenoid and bixin biosynthesis.</title>
        <authorList>
            <person name="Cardenas-Conejo Y."/>
            <person name="Carballo-Uicab V."/>
            <person name="Lieberman M."/>
            <person name="Aguilar-Espinosa M."/>
            <person name="Comai L."/>
            <person name="Rivera-Madrid R."/>
        </authorList>
    </citation>
    <scope>NUCLEOTIDE SEQUENCE</scope>
    <source>
        <tissue evidence="5">Leaf</tissue>
    </source>
</reference>
<dbReference type="AlphaFoldDB" id="A0A140CWV7"/>
<dbReference type="GO" id="GO:0032259">
    <property type="term" value="P:methylation"/>
    <property type="evidence" value="ECO:0007669"/>
    <property type="project" value="UniProtKB-KW"/>
</dbReference>
<name>A0A140CWV7_BIXOR</name>
<sequence>MNNLCMPLHVGTTTCMLPFLLFYIIPNCSLQKLCSNSLQPSQREVMATLAASSSFVNNREGLRPVPDSPQVNGGDGAYSYSKNSYYQRLAVNVVKENIDDAIMMKLDLKKLSSGSSKTFCIADLGCAAGPNAILNMQDIMDTIKQKHQLQCGPDSKMLHFQVFFNDKLSNDFNTLFSYLPLERQYFAAAVPGSFHTQLFPESSVHFMYCSYALHWLSTIPEELLDKNSPAWNKGRIHYSYAADEVINTYASGFAKDVENFLDARAKELVVGGMMVIIMPGIPDGMPYSQLTVAVMYDFMASIFMDMANEGLMSEEQVDSFNLPIYAASPSEMSALLEKNGQFSIERMELTNPATWLDGPVDIPVWVMHVRAAMEGMFAKHFGSQIVDEMFSRLSKKLLEHSDQVQSGYWERTQLFLILTRK</sequence>
<dbReference type="InterPro" id="IPR005299">
    <property type="entry name" value="MeTrfase_7"/>
</dbReference>
<gene>
    <name evidence="5" type="primary">SABATH9</name>
</gene>
<evidence type="ECO:0000256" key="3">
    <source>
        <dbReference type="ARBA" id="ARBA00022723"/>
    </source>
</evidence>
<evidence type="ECO:0000256" key="1">
    <source>
        <dbReference type="ARBA" id="ARBA00022603"/>
    </source>
</evidence>
<evidence type="ECO:0000256" key="2">
    <source>
        <dbReference type="ARBA" id="ARBA00022679"/>
    </source>
</evidence>
<dbReference type="PANTHER" id="PTHR31009">
    <property type="entry name" value="S-ADENOSYL-L-METHIONINE:CARBOXYL METHYLTRANSFERASE FAMILY PROTEIN"/>
    <property type="match status" value="1"/>
</dbReference>
<dbReference type="Gene3D" id="1.10.1200.270">
    <property type="entry name" value="Methyltransferase, alpha-helical capping domain"/>
    <property type="match status" value="1"/>
</dbReference>
<dbReference type="GO" id="GO:0046872">
    <property type="term" value="F:metal ion binding"/>
    <property type="evidence" value="ECO:0007669"/>
    <property type="project" value="UniProtKB-KW"/>
</dbReference>
<dbReference type="InterPro" id="IPR042086">
    <property type="entry name" value="MeTrfase_capping"/>
</dbReference>
<protein>
    <submittedName>
        <fullName evidence="5">SABATH methyltransferase 9</fullName>
    </submittedName>
</protein>
<keyword evidence="1 5" id="KW-0489">Methyltransferase</keyword>
<dbReference type="Pfam" id="PF03492">
    <property type="entry name" value="Methyltransf_7"/>
    <property type="match status" value="1"/>
</dbReference>
<keyword evidence="3" id="KW-0479">Metal-binding</keyword>
<accession>A0A140CWV7</accession>
<dbReference type="SUPFAM" id="SSF53335">
    <property type="entry name" value="S-adenosyl-L-methionine-dependent methyltransferases"/>
    <property type="match status" value="1"/>
</dbReference>
<keyword evidence="2 5" id="KW-0808">Transferase</keyword>
<dbReference type="EMBL" id="KT359057">
    <property type="protein sequence ID" value="AMJ39533.1"/>
    <property type="molecule type" value="mRNA"/>
</dbReference>
<organism evidence="5">
    <name type="scientific">Bixa orellana</name>
    <name type="common">Lipstick tree</name>
    <dbReference type="NCBI Taxonomy" id="66672"/>
    <lineage>
        <taxon>Eukaryota</taxon>
        <taxon>Viridiplantae</taxon>
        <taxon>Streptophyta</taxon>
        <taxon>Embryophyta</taxon>
        <taxon>Tracheophyta</taxon>
        <taxon>Spermatophyta</taxon>
        <taxon>Magnoliopsida</taxon>
        <taxon>eudicotyledons</taxon>
        <taxon>Gunneridae</taxon>
        <taxon>Pentapetalae</taxon>
        <taxon>rosids</taxon>
        <taxon>malvids</taxon>
        <taxon>Malvales</taxon>
        <taxon>Bixaceae</taxon>
        <taxon>Bixa</taxon>
    </lineage>
</organism>
<dbReference type="InterPro" id="IPR029063">
    <property type="entry name" value="SAM-dependent_MTases_sf"/>
</dbReference>
<keyword evidence="4" id="KW-0460">Magnesium</keyword>
<evidence type="ECO:0000313" key="5">
    <source>
        <dbReference type="EMBL" id="AMJ39533.1"/>
    </source>
</evidence>
<dbReference type="GO" id="GO:0008168">
    <property type="term" value="F:methyltransferase activity"/>
    <property type="evidence" value="ECO:0007669"/>
    <property type="project" value="UniProtKB-KW"/>
</dbReference>
<proteinExistence type="evidence at transcript level"/>